<keyword evidence="1" id="KW-0378">Hydrolase</keyword>
<dbReference type="EMBL" id="BTPU01000001">
    <property type="protein sequence ID" value="GMQ60875.1"/>
    <property type="molecule type" value="Genomic_DNA"/>
</dbReference>
<name>A0ACB5UE46_9FIRM</name>
<gene>
    <name evidence="1" type="ORF">AN2V17_01010</name>
</gene>
<comment type="caution">
    <text evidence="1">The sequence shown here is derived from an EMBL/GenBank/DDBJ whole genome shotgun (WGS) entry which is preliminary data.</text>
</comment>
<accession>A0ACB5UE46</accession>
<protein>
    <submittedName>
        <fullName evidence="1">HAD family hydrolase</fullName>
    </submittedName>
</protein>
<proteinExistence type="predicted"/>
<organism evidence="1 2">
    <name type="scientific">Vallitalea maricola</name>
    <dbReference type="NCBI Taxonomy" id="3074433"/>
    <lineage>
        <taxon>Bacteria</taxon>
        <taxon>Bacillati</taxon>
        <taxon>Bacillota</taxon>
        <taxon>Clostridia</taxon>
        <taxon>Lachnospirales</taxon>
        <taxon>Vallitaleaceae</taxon>
        <taxon>Vallitalea</taxon>
    </lineage>
</organism>
<evidence type="ECO:0000313" key="1">
    <source>
        <dbReference type="EMBL" id="GMQ60875.1"/>
    </source>
</evidence>
<evidence type="ECO:0000313" key="2">
    <source>
        <dbReference type="Proteomes" id="UP001374599"/>
    </source>
</evidence>
<dbReference type="Proteomes" id="UP001374599">
    <property type="component" value="Unassembled WGS sequence"/>
</dbReference>
<keyword evidence="2" id="KW-1185">Reference proteome</keyword>
<reference evidence="1" key="1">
    <citation type="submission" date="2023-09" db="EMBL/GenBank/DDBJ databases">
        <title>Vallitalea sediminicola and Vallitalea maricola sp. nov., anaerobic bacteria isolated from marine sediment.</title>
        <authorList>
            <person name="Hirano S."/>
            <person name="Maeda A."/>
            <person name="Terahara T."/>
            <person name="Mori K."/>
            <person name="Hamada M."/>
            <person name="Matsumoto R."/>
            <person name="Kobayashi T."/>
        </authorList>
    </citation>
    <scope>NUCLEOTIDE SEQUENCE</scope>
    <source>
        <strain evidence="1">AN17-2</strain>
    </source>
</reference>
<sequence length="236" mass="27669">MYNNYVFNLYGTLIDIKTNEEKDEIWEKFAIYYGYNGAHYEKEELKEKYHSIVGKLIKMNSKYQCPDYEIEDVFFKLYKDKGIKPKKKAKQAAKTFRLLSTESIRLYDGVKETLERLAAEDKKIYLLSNAQKAFANSEIKYLGIKKYFDGICISSDVGIRKPDTKFYEYFLEKEQLDPKDTLFIGNDYIDLKGANDMGIDSLYIHSNLSNEEPEDVTSKYKILDGDIRKIFDVIEL</sequence>